<proteinExistence type="predicted"/>
<feature type="coiled-coil region" evidence="2">
    <location>
        <begin position="282"/>
        <end position="377"/>
    </location>
</feature>
<dbReference type="GO" id="GO:0005856">
    <property type="term" value="C:cytoskeleton"/>
    <property type="evidence" value="ECO:0007669"/>
    <property type="project" value="TreeGrafter"/>
</dbReference>
<evidence type="ECO:0000313" key="6">
    <source>
        <dbReference type="Proteomes" id="UP000193719"/>
    </source>
</evidence>
<evidence type="ECO:0000256" key="3">
    <source>
        <dbReference type="SAM" id="MobiDB-lite"/>
    </source>
</evidence>
<feature type="compositionally biased region" description="Basic and acidic residues" evidence="3">
    <location>
        <begin position="23"/>
        <end position="46"/>
    </location>
</feature>
<keyword evidence="6" id="KW-1185">Reference proteome</keyword>
<feature type="coiled-coil region" evidence="2">
    <location>
        <begin position="672"/>
        <end position="769"/>
    </location>
</feature>
<organism evidence="5 6">
    <name type="scientific">Piromyces finnis</name>
    <dbReference type="NCBI Taxonomy" id="1754191"/>
    <lineage>
        <taxon>Eukaryota</taxon>
        <taxon>Fungi</taxon>
        <taxon>Fungi incertae sedis</taxon>
        <taxon>Chytridiomycota</taxon>
        <taxon>Chytridiomycota incertae sedis</taxon>
        <taxon>Neocallimastigomycetes</taxon>
        <taxon>Neocallimastigales</taxon>
        <taxon>Neocallimastigaceae</taxon>
        <taxon>Piromyces</taxon>
    </lineage>
</organism>
<feature type="compositionally biased region" description="Low complexity" evidence="3">
    <location>
        <begin position="107"/>
        <end position="118"/>
    </location>
</feature>
<evidence type="ECO:0000259" key="4">
    <source>
        <dbReference type="Pfam" id="PF21771"/>
    </source>
</evidence>
<dbReference type="OrthoDB" id="10262929at2759"/>
<dbReference type="Pfam" id="PF21771">
    <property type="entry name" value="CFAP58_CC"/>
    <property type="match status" value="1"/>
</dbReference>
<feature type="coiled-coil region" evidence="2">
    <location>
        <begin position="812"/>
        <end position="909"/>
    </location>
</feature>
<sequence>MENGQSDKSSNMESNNENEIIDDESKEHIEYDKVKDSEEASNKNEKNDDDDNNNNNNNNMDNKEKEQLNDYNNIDDKEHPISNDNDDDDDKLFMPHESDQESEPEELNLNIDDNNVDNIDIDDDIDKNSDKNGSQEDNNKVDTNNEMNNESELIKSTENIEDDDEDEDELDDSFGISIIYNIETSPAFQYLDDLNKNKGIDNEKTKILKEKYKTLHSYYQSLYKFNQYLSKKIHNVESEFNTQTIEIDRHRSKKFTDNSEIGELKRELIKCQNEVRLGKEREEKLLNEIQESKENRDNLKKTIEEIQQHRSDMLEPELIASIKELKLDYVQKKHQCENLRKDLDEKEKTLSALRKELDNIEMERENQKLNYSKAEAIPRKIKKQYVILKDAINSLNDENSKQVLASSQLDKDIEQLDQKKTELKNVKEDLIKKIEACNSEIFALEQQCNELYKKKELEKDKLHSQKTERVKLDLAIRNVVKEIKAEHDLYLREISDKETALKTYHRLESSVNNIRMTHITLKEQLLEADHSYKLLQQDSKYYSNEIQKYHEKIDLSIYNYLKQEKIENEEKEKMSRNMENKKKLELELEETTKNIEALEKQREKLNTVKELKFRELIKIQNKFKNYKEYCQDKDIIIRDTSKRYTESNLRLKEFSELYNVVKNERNKYVNMIQSTLQRIAEMKEKVKVLVNEIEILRQEIIIKDRELTKQKQTNASSYSLRDSYKNEANKLLASYREKRDEIDQNISRIENLNSIIGNTEAELVNMRSKYETAVVDRNSMGIKILEQNDELCILYEKINIQEDIIKKGELALSNREEEIRKLKLVKSDLNNTIEILKSREPLLNTYDKKIVDLQIELNKTLERVKELSAKVEDPYGKRCNKIKGTDPEEAKLLKKITRLEEQLVDKEEHLLEKQLIYDEINVLTERLKKQVSTDRNSSNYFANQLNDLTMKIKNVSREMMAKISELSMYQSDTLALYQEKCEKTAILEQAEKNIRNNLPPIESVEDDVRKYERKLQREKEFIHMMKQKLYNNGICPDKDDKFYIINNTRTTSIPRPNAYIPHNNGNTISGELPIPKPYGIFSPFKPYEKSVHLRHYRKYVDKPIEI</sequence>
<evidence type="ECO:0000256" key="2">
    <source>
        <dbReference type="SAM" id="Coils"/>
    </source>
</evidence>
<feature type="domain" description="Cilia- and flagella-associated protein 58 central coiled coil" evidence="4">
    <location>
        <begin position="572"/>
        <end position="831"/>
    </location>
</feature>
<feature type="coiled-coil region" evidence="2">
    <location>
        <begin position="406"/>
        <end position="454"/>
    </location>
</feature>
<comment type="caution">
    <text evidence="5">The sequence shown here is derived from an EMBL/GenBank/DDBJ whole genome shotgun (WGS) entry which is preliminary data.</text>
</comment>
<accession>A0A1Y1UVS8</accession>
<dbReference type="Proteomes" id="UP000193719">
    <property type="component" value="Unassembled WGS sequence"/>
</dbReference>
<evidence type="ECO:0000313" key="5">
    <source>
        <dbReference type="EMBL" id="ORX41335.1"/>
    </source>
</evidence>
<name>A0A1Y1UVS8_9FUNG</name>
<feature type="coiled-coil region" evidence="2">
    <location>
        <begin position="561"/>
        <end position="615"/>
    </location>
</feature>
<feature type="compositionally biased region" description="Basic and acidic residues" evidence="3">
    <location>
        <begin position="61"/>
        <end position="81"/>
    </location>
</feature>
<reference evidence="5 6" key="1">
    <citation type="submission" date="2016-08" db="EMBL/GenBank/DDBJ databases">
        <title>Genomes of anaerobic fungi encode conserved fungal cellulosomes for biomass hydrolysis.</title>
        <authorList>
            <consortium name="DOE Joint Genome Institute"/>
            <person name="Haitjema C.H."/>
            <person name="Gilmore S.P."/>
            <person name="Henske J.K."/>
            <person name="Solomon K.V."/>
            <person name="De Groot R."/>
            <person name="Kuo A."/>
            <person name="Mondo S.J."/>
            <person name="Salamov A.A."/>
            <person name="Labutti K."/>
            <person name="Zhao Z."/>
            <person name="Chiniquy J."/>
            <person name="Barry K."/>
            <person name="Brewer H.M."/>
            <person name="Purvine S.O."/>
            <person name="Wright A.T."/>
            <person name="Boxma B."/>
            <person name="Van Alen T."/>
            <person name="Hackstein J.H."/>
            <person name="Baker S.E."/>
            <person name="Grigoriev I.V."/>
            <person name="O'Malley M.A."/>
        </authorList>
    </citation>
    <scope>NUCLEOTIDE SEQUENCE [LARGE SCALE GENOMIC DNA]</scope>
    <source>
        <strain evidence="6">finn</strain>
    </source>
</reference>
<keyword evidence="1 2" id="KW-0175">Coiled coil</keyword>
<protein>
    <recommendedName>
        <fullName evidence="4">Cilia- and flagella-associated protein 58 central coiled coil domain-containing protein</fullName>
    </recommendedName>
</protein>
<dbReference type="InterPro" id="IPR049270">
    <property type="entry name" value="CFAP58_CC"/>
</dbReference>
<gene>
    <name evidence="5" type="ORF">BCR36DRAFT_189355</name>
</gene>
<feature type="compositionally biased region" description="Basic and acidic residues" evidence="3">
    <location>
        <begin position="126"/>
        <end position="140"/>
    </location>
</feature>
<dbReference type="AlphaFoldDB" id="A0A1Y1UVS8"/>
<feature type="compositionally biased region" description="Low complexity" evidence="3">
    <location>
        <begin position="1"/>
        <end position="18"/>
    </location>
</feature>
<evidence type="ECO:0000256" key="1">
    <source>
        <dbReference type="ARBA" id="ARBA00023054"/>
    </source>
</evidence>
<feature type="compositionally biased region" description="Polar residues" evidence="3">
    <location>
        <begin position="141"/>
        <end position="157"/>
    </location>
</feature>
<dbReference type="PANTHER" id="PTHR32083:SF34">
    <property type="entry name" value="COILED-COIL DOMAIN-CONTAINING PROTEIN 146"/>
    <property type="match status" value="1"/>
</dbReference>
<feature type="region of interest" description="Disordered" evidence="3">
    <location>
        <begin position="1"/>
        <end position="169"/>
    </location>
</feature>
<reference evidence="5 6" key="2">
    <citation type="submission" date="2016-08" db="EMBL/GenBank/DDBJ databases">
        <title>Pervasive Adenine N6-methylation of Active Genes in Fungi.</title>
        <authorList>
            <consortium name="DOE Joint Genome Institute"/>
            <person name="Mondo S.J."/>
            <person name="Dannebaum R.O."/>
            <person name="Kuo R.C."/>
            <person name="Labutti K."/>
            <person name="Haridas S."/>
            <person name="Kuo A."/>
            <person name="Salamov A."/>
            <person name="Ahrendt S.R."/>
            <person name="Lipzen A."/>
            <person name="Sullivan W."/>
            <person name="Andreopoulos W.B."/>
            <person name="Clum A."/>
            <person name="Lindquist E."/>
            <person name="Daum C."/>
            <person name="Ramamoorthy G.K."/>
            <person name="Gryganskyi A."/>
            <person name="Culley D."/>
            <person name="Magnuson J.K."/>
            <person name="James T.Y."/>
            <person name="O'Malley M.A."/>
            <person name="Stajich J.E."/>
            <person name="Spatafora J.W."/>
            <person name="Visel A."/>
            <person name="Grigoriev I.V."/>
        </authorList>
    </citation>
    <scope>NUCLEOTIDE SEQUENCE [LARGE SCALE GENOMIC DNA]</scope>
    <source>
        <strain evidence="6">finn</strain>
    </source>
</reference>
<dbReference type="EMBL" id="MCFH01000092">
    <property type="protein sequence ID" value="ORX41335.1"/>
    <property type="molecule type" value="Genomic_DNA"/>
</dbReference>
<dbReference type="STRING" id="1754191.A0A1Y1UVS8"/>
<dbReference type="PANTHER" id="PTHR32083">
    <property type="entry name" value="CILIA AND FLAGELLA-ASSOCIATED PROTEIN 58-RELATED"/>
    <property type="match status" value="1"/>
</dbReference>
<feature type="compositionally biased region" description="Acidic residues" evidence="3">
    <location>
        <begin position="159"/>
        <end position="169"/>
    </location>
</feature>